<feature type="chain" id="PRO_5015841326" description="FAS1 domain-containing protein" evidence="1">
    <location>
        <begin position="23"/>
        <end position="398"/>
    </location>
</feature>
<dbReference type="Proteomes" id="UP000247498">
    <property type="component" value="Unassembled WGS sequence"/>
</dbReference>
<protein>
    <recommendedName>
        <fullName evidence="4">FAS1 domain-containing protein</fullName>
    </recommendedName>
</protein>
<evidence type="ECO:0000313" key="3">
    <source>
        <dbReference type="Proteomes" id="UP000247498"/>
    </source>
</evidence>
<dbReference type="OrthoDB" id="10621656at2759"/>
<comment type="caution">
    <text evidence="2">The sequence shown here is derived from an EMBL/GenBank/DDBJ whole genome shotgun (WGS) entry which is preliminary data.</text>
</comment>
<dbReference type="EMBL" id="BDRX01000002">
    <property type="protein sequence ID" value="GBF87783.1"/>
    <property type="molecule type" value="Genomic_DNA"/>
</dbReference>
<accession>A0A2V0NQG7</accession>
<evidence type="ECO:0000256" key="1">
    <source>
        <dbReference type="SAM" id="SignalP"/>
    </source>
</evidence>
<name>A0A2V0NQG7_9CHLO</name>
<dbReference type="InParanoid" id="A0A2V0NQG7"/>
<evidence type="ECO:0000313" key="2">
    <source>
        <dbReference type="EMBL" id="GBF87783.1"/>
    </source>
</evidence>
<sequence>MEPQRLLLLVLVVSAFTANAAAAAVQPRDSIEICKQLMAWAGYQFPPKGTLFCPNDHAYEKWARQSGFETFALLWAAVERNPEAWWEYIARLLSYMHSETPVAAANITAQGVALQTRYNAASNASAGGVSYASITLSATGRKDQKLEVHLAADAASSSERNMRDRRTRMRITQADVINSAEGVVHAVSEVPMPPDSYPSIKKAFQKNKGLKRMKRYLRRSLRELYKTGDALKTIIAPIDAAWGPLEAITKKGAAPGAAPWLGQITTTNVRKQRDLQAAIMRYLIIDVKSLGLTQALTWEDMKAAAVAAGRTGKPGFIGVASSLTAGGAAQTMRFTYAPSTGGVYLVGSRNELYSPYMAASLVQTTTIRAGLATIITVEGNVPLPRKTGIAAFDSPSAR</sequence>
<proteinExistence type="predicted"/>
<feature type="signal peptide" evidence="1">
    <location>
        <begin position="1"/>
        <end position="22"/>
    </location>
</feature>
<keyword evidence="1" id="KW-0732">Signal</keyword>
<dbReference type="Gene3D" id="2.30.180.10">
    <property type="entry name" value="FAS1 domain"/>
    <property type="match status" value="1"/>
</dbReference>
<dbReference type="AlphaFoldDB" id="A0A2V0NQG7"/>
<reference evidence="2 3" key="1">
    <citation type="journal article" date="2018" name="Sci. Rep.">
        <title>Raphidocelis subcapitata (=Pseudokirchneriella subcapitata) provides an insight into genome evolution and environmental adaptations in the Sphaeropleales.</title>
        <authorList>
            <person name="Suzuki S."/>
            <person name="Yamaguchi H."/>
            <person name="Nakajima N."/>
            <person name="Kawachi M."/>
        </authorList>
    </citation>
    <scope>NUCLEOTIDE SEQUENCE [LARGE SCALE GENOMIC DNA]</scope>
    <source>
        <strain evidence="2 3">NIES-35</strain>
    </source>
</reference>
<gene>
    <name evidence="2" type="ORF">Rsub_00494</name>
</gene>
<dbReference type="InterPro" id="IPR036378">
    <property type="entry name" value="FAS1_dom_sf"/>
</dbReference>
<evidence type="ECO:0008006" key="4">
    <source>
        <dbReference type="Google" id="ProtNLM"/>
    </source>
</evidence>
<organism evidence="2 3">
    <name type="scientific">Raphidocelis subcapitata</name>
    <dbReference type="NCBI Taxonomy" id="307507"/>
    <lineage>
        <taxon>Eukaryota</taxon>
        <taxon>Viridiplantae</taxon>
        <taxon>Chlorophyta</taxon>
        <taxon>core chlorophytes</taxon>
        <taxon>Chlorophyceae</taxon>
        <taxon>CS clade</taxon>
        <taxon>Sphaeropleales</taxon>
        <taxon>Selenastraceae</taxon>
        <taxon>Raphidocelis</taxon>
    </lineage>
</organism>
<keyword evidence="3" id="KW-1185">Reference proteome</keyword>